<evidence type="ECO:0000313" key="10">
    <source>
        <dbReference type="EMBL" id="KAB2816623.1"/>
    </source>
</evidence>
<keyword evidence="2" id="KW-0813">Transport</keyword>
<evidence type="ECO:0008006" key="12">
    <source>
        <dbReference type="Google" id="ProtNLM"/>
    </source>
</evidence>
<gene>
    <name evidence="10" type="ORF">F8C82_13155</name>
</gene>
<evidence type="ECO:0000256" key="3">
    <source>
        <dbReference type="ARBA" id="ARBA00022475"/>
    </source>
</evidence>
<evidence type="ECO:0000256" key="7">
    <source>
        <dbReference type="ARBA" id="ARBA00023136"/>
    </source>
</evidence>
<keyword evidence="7 9" id="KW-0472">Membrane</keyword>
<accession>A0A6L3ZFZ8</accession>
<feature type="transmembrane region" description="Helical" evidence="9">
    <location>
        <begin position="21"/>
        <end position="38"/>
    </location>
</feature>
<evidence type="ECO:0000256" key="4">
    <source>
        <dbReference type="ARBA" id="ARBA00022692"/>
    </source>
</evidence>
<dbReference type="PANTHER" id="PTHR33281">
    <property type="entry name" value="UPF0187 PROTEIN YNEE"/>
    <property type="match status" value="1"/>
</dbReference>
<evidence type="ECO:0000256" key="6">
    <source>
        <dbReference type="ARBA" id="ARBA00023065"/>
    </source>
</evidence>
<dbReference type="Proteomes" id="UP000484164">
    <property type="component" value="Unassembled WGS sequence"/>
</dbReference>
<sequence>MLIRKNWTISEVLRRTWRINLIILLEVGVGLLAYDKFISDYFQMPSLLASVLGTAIAFFIGFLNNQAYDRWWEARKIWGEIVNDSRSWARSVLTYIDETPSTSALKVKMVKRHLAWLHCLKNNLRKVDSTTFLLYLEEGEREAVLTAKHQNNLLLQQQAEDLHKLHKAGHTDEFRFKAMDELLVRMTDEMGKCERIKNTVFPTSYVFFTKFFIFLFISINAMALFELSEWWAMLFGWVIGYVFYTTFFNGMMVMNPFENEPSDTPMSALTRTLERNLLEMLGEPDLPESIEPEHGDHLM</sequence>
<feature type="transmembrane region" description="Helical" evidence="9">
    <location>
        <begin position="44"/>
        <end position="63"/>
    </location>
</feature>
<dbReference type="GO" id="GO:0005254">
    <property type="term" value="F:chloride channel activity"/>
    <property type="evidence" value="ECO:0007669"/>
    <property type="project" value="InterPro"/>
</dbReference>
<evidence type="ECO:0000313" key="11">
    <source>
        <dbReference type="Proteomes" id="UP000484164"/>
    </source>
</evidence>
<keyword evidence="6" id="KW-0406">Ion transport</keyword>
<keyword evidence="4 9" id="KW-0812">Transmembrane</keyword>
<reference evidence="10 11" key="1">
    <citation type="submission" date="2019-10" db="EMBL/GenBank/DDBJ databases">
        <title>Genome sequence of Phaeocystidibacter marisrubri JCM30614 (type strain).</title>
        <authorList>
            <person name="Bowman J.P."/>
        </authorList>
    </citation>
    <scope>NUCLEOTIDE SEQUENCE [LARGE SCALE GENOMIC DNA]</scope>
    <source>
        <strain evidence="10 11">JCM 30614</strain>
    </source>
</reference>
<keyword evidence="3" id="KW-1003">Cell membrane</keyword>
<dbReference type="EMBL" id="WBVQ01000002">
    <property type="protein sequence ID" value="KAB2816623.1"/>
    <property type="molecule type" value="Genomic_DNA"/>
</dbReference>
<evidence type="ECO:0000256" key="9">
    <source>
        <dbReference type="SAM" id="Phobius"/>
    </source>
</evidence>
<keyword evidence="5 9" id="KW-1133">Transmembrane helix</keyword>
<comment type="similarity">
    <text evidence="8">Belongs to the anion channel-forming bestrophin (TC 1.A.46) family.</text>
</comment>
<dbReference type="RefSeq" id="WP_151694051.1">
    <property type="nucleotide sequence ID" value="NZ_BMGX01000001.1"/>
</dbReference>
<feature type="transmembrane region" description="Helical" evidence="9">
    <location>
        <begin position="205"/>
        <end position="224"/>
    </location>
</feature>
<dbReference type="InterPro" id="IPR044669">
    <property type="entry name" value="YneE/VCCN1/2-like"/>
</dbReference>
<dbReference type="OrthoDB" id="445589at2"/>
<comment type="caution">
    <text evidence="10">The sequence shown here is derived from an EMBL/GenBank/DDBJ whole genome shotgun (WGS) entry which is preliminary data.</text>
</comment>
<dbReference type="AlphaFoldDB" id="A0A6L3ZFZ8"/>
<evidence type="ECO:0000256" key="2">
    <source>
        <dbReference type="ARBA" id="ARBA00022448"/>
    </source>
</evidence>
<proteinExistence type="inferred from homology"/>
<dbReference type="Pfam" id="PF25539">
    <property type="entry name" value="Bestrophin_2"/>
    <property type="match status" value="1"/>
</dbReference>
<dbReference type="GO" id="GO:0005886">
    <property type="term" value="C:plasma membrane"/>
    <property type="evidence" value="ECO:0007669"/>
    <property type="project" value="UniProtKB-SubCell"/>
</dbReference>
<dbReference type="PANTHER" id="PTHR33281:SF19">
    <property type="entry name" value="VOLTAGE-DEPENDENT ANION CHANNEL-FORMING PROTEIN YNEE"/>
    <property type="match status" value="1"/>
</dbReference>
<evidence type="ECO:0000256" key="5">
    <source>
        <dbReference type="ARBA" id="ARBA00022989"/>
    </source>
</evidence>
<feature type="transmembrane region" description="Helical" evidence="9">
    <location>
        <begin position="230"/>
        <end position="248"/>
    </location>
</feature>
<organism evidence="10 11">
    <name type="scientific">Phaeocystidibacter marisrubri</name>
    <dbReference type="NCBI Taxonomy" id="1577780"/>
    <lineage>
        <taxon>Bacteria</taxon>
        <taxon>Pseudomonadati</taxon>
        <taxon>Bacteroidota</taxon>
        <taxon>Flavobacteriia</taxon>
        <taxon>Flavobacteriales</taxon>
        <taxon>Phaeocystidibacteraceae</taxon>
        <taxon>Phaeocystidibacter</taxon>
    </lineage>
</organism>
<evidence type="ECO:0000256" key="8">
    <source>
        <dbReference type="ARBA" id="ARBA00034708"/>
    </source>
</evidence>
<name>A0A6L3ZFZ8_9FLAO</name>
<comment type="subcellular location">
    <subcellularLocation>
        <location evidence="1">Cell membrane</location>
        <topology evidence="1">Multi-pass membrane protein</topology>
    </subcellularLocation>
</comment>
<protein>
    <recommendedName>
        <fullName evidence="12">Bestrophin</fullName>
    </recommendedName>
</protein>
<evidence type="ECO:0000256" key="1">
    <source>
        <dbReference type="ARBA" id="ARBA00004651"/>
    </source>
</evidence>
<keyword evidence="11" id="KW-1185">Reference proteome</keyword>